<proteinExistence type="predicted"/>
<dbReference type="EMBL" id="QSSQ01000001">
    <property type="protein sequence ID" value="RGM09183.1"/>
    <property type="molecule type" value="Genomic_DNA"/>
</dbReference>
<evidence type="ECO:0000313" key="6">
    <source>
        <dbReference type="Proteomes" id="UP000263014"/>
    </source>
</evidence>
<dbReference type="EMBL" id="QTJW01000003">
    <property type="protein sequence ID" value="RGD71843.1"/>
    <property type="molecule type" value="Genomic_DNA"/>
</dbReference>
<organism evidence="2 6">
    <name type="scientific">Hungatella hathewayi</name>
    <dbReference type="NCBI Taxonomy" id="154046"/>
    <lineage>
        <taxon>Bacteria</taxon>
        <taxon>Bacillati</taxon>
        <taxon>Bacillota</taxon>
        <taxon>Clostridia</taxon>
        <taxon>Lachnospirales</taxon>
        <taxon>Lachnospiraceae</taxon>
        <taxon>Hungatella</taxon>
    </lineage>
</organism>
<sequence length="77" mass="8426">MMTYWTGQGNSTITYINPVTSTALRNAVLVPPDLNTYCIAPAIYARRTPAKLVVGSTTPSLRGRTPDADIMHYAVRI</sequence>
<protein>
    <submittedName>
        <fullName evidence="2">Uncharacterized protein</fullName>
    </submittedName>
</protein>
<dbReference type="Proteomes" id="UP000261023">
    <property type="component" value="Unassembled WGS sequence"/>
</dbReference>
<dbReference type="Proteomes" id="UP000261257">
    <property type="component" value="Unassembled WGS sequence"/>
</dbReference>
<dbReference type="AlphaFoldDB" id="A0A374PEB7"/>
<comment type="caution">
    <text evidence="2">The sequence shown here is derived from an EMBL/GenBank/DDBJ whole genome shotgun (WGS) entry which is preliminary data.</text>
</comment>
<reference evidence="4 5" key="1">
    <citation type="submission" date="2018-08" db="EMBL/GenBank/DDBJ databases">
        <title>A genome reference for cultivated species of the human gut microbiota.</title>
        <authorList>
            <person name="Zou Y."/>
            <person name="Xue W."/>
            <person name="Luo G."/>
        </authorList>
    </citation>
    <scope>NUCLEOTIDE SEQUENCE [LARGE SCALE GENOMIC DNA]</scope>
    <source>
        <strain evidence="1 4">AF19-13AC</strain>
        <strain evidence="3 5">TF05-11AC</strain>
        <strain evidence="2 6">TM09-12</strain>
    </source>
</reference>
<dbReference type="Proteomes" id="UP000263014">
    <property type="component" value="Unassembled WGS sequence"/>
</dbReference>
<dbReference type="EMBL" id="QSON01000002">
    <property type="protein sequence ID" value="RGJ06938.1"/>
    <property type="molecule type" value="Genomic_DNA"/>
</dbReference>
<accession>A0A374PEB7</accession>
<gene>
    <name evidence="1" type="ORF">DWX31_06135</name>
    <name evidence="3" type="ORF">DXC39_04355</name>
    <name evidence="2" type="ORF">DXD79_06575</name>
</gene>
<evidence type="ECO:0000313" key="1">
    <source>
        <dbReference type="EMBL" id="RGD71843.1"/>
    </source>
</evidence>
<name>A0A374PEB7_9FIRM</name>
<evidence type="ECO:0000313" key="2">
    <source>
        <dbReference type="EMBL" id="RGJ06938.1"/>
    </source>
</evidence>
<evidence type="ECO:0000313" key="3">
    <source>
        <dbReference type="EMBL" id="RGM09183.1"/>
    </source>
</evidence>
<evidence type="ECO:0000313" key="5">
    <source>
        <dbReference type="Proteomes" id="UP000261257"/>
    </source>
</evidence>
<evidence type="ECO:0000313" key="4">
    <source>
        <dbReference type="Proteomes" id="UP000261023"/>
    </source>
</evidence>